<dbReference type="GO" id="GO:0005525">
    <property type="term" value="F:GTP binding"/>
    <property type="evidence" value="ECO:0007669"/>
    <property type="project" value="UniProtKB-KW"/>
</dbReference>
<dbReference type="EMBL" id="CAMPGE010030121">
    <property type="protein sequence ID" value="CAI2387624.1"/>
    <property type="molecule type" value="Genomic_DNA"/>
</dbReference>
<reference evidence="7" key="1">
    <citation type="submission" date="2023-07" db="EMBL/GenBank/DDBJ databases">
        <authorList>
            <consortium name="AG Swart"/>
            <person name="Singh M."/>
            <person name="Singh A."/>
            <person name="Seah K."/>
            <person name="Emmerich C."/>
        </authorList>
    </citation>
    <scope>NUCLEOTIDE SEQUENCE</scope>
    <source>
        <strain evidence="7">DP1</strain>
    </source>
</reference>
<dbReference type="SMART" id="SM00302">
    <property type="entry name" value="GED"/>
    <property type="match status" value="1"/>
</dbReference>
<dbReference type="Pfam" id="PF01031">
    <property type="entry name" value="Dynamin_M"/>
    <property type="match status" value="1"/>
</dbReference>
<evidence type="ECO:0000256" key="4">
    <source>
        <dbReference type="SAM" id="MobiDB-lite"/>
    </source>
</evidence>
<dbReference type="GO" id="GO:0008017">
    <property type="term" value="F:microtubule binding"/>
    <property type="evidence" value="ECO:0007669"/>
    <property type="project" value="TreeGrafter"/>
</dbReference>
<dbReference type="PROSITE" id="PS51718">
    <property type="entry name" value="G_DYNAMIN_2"/>
    <property type="match status" value="1"/>
</dbReference>
<dbReference type="Gene3D" id="3.40.50.300">
    <property type="entry name" value="P-loop containing nucleotide triphosphate hydrolases"/>
    <property type="match status" value="1"/>
</dbReference>
<dbReference type="InterPro" id="IPR020850">
    <property type="entry name" value="GED_dom"/>
</dbReference>
<dbReference type="InterPro" id="IPR030381">
    <property type="entry name" value="G_DYNAMIN_dom"/>
</dbReference>
<evidence type="ECO:0000259" key="6">
    <source>
        <dbReference type="PROSITE" id="PS51718"/>
    </source>
</evidence>
<name>A0AAD1YAE9_EUPCR</name>
<evidence type="ECO:0000259" key="5">
    <source>
        <dbReference type="PROSITE" id="PS51388"/>
    </source>
</evidence>
<dbReference type="PROSITE" id="PS00410">
    <property type="entry name" value="G_DYNAMIN_1"/>
    <property type="match status" value="1"/>
</dbReference>
<dbReference type="AlphaFoldDB" id="A0AAD1YAE9"/>
<feature type="compositionally biased region" description="Low complexity" evidence="4">
    <location>
        <begin position="701"/>
        <end position="712"/>
    </location>
</feature>
<dbReference type="Pfam" id="PF00350">
    <property type="entry name" value="Dynamin_N"/>
    <property type="match status" value="1"/>
</dbReference>
<dbReference type="FunFam" id="3.40.50.300:FF:001311">
    <property type="entry name" value="Dynamin-like protein-related"/>
    <property type="match status" value="1"/>
</dbReference>
<comment type="similarity">
    <text evidence="3">Belongs to the TRAFAC class dynamin-like GTPase superfamily. Dynamin/Fzo/YdjA family.</text>
</comment>
<dbReference type="GO" id="GO:0005874">
    <property type="term" value="C:microtubule"/>
    <property type="evidence" value="ECO:0007669"/>
    <property type="project" value="TreeGrafter"/>
</dbReference>
<dbReference type="SMART" id="SM00053">
    <property type="entry name" value="DYNc"/>
    <property type="match status" value="1"/>
</dbReference>
<evidence type="ECO:0000256" key="3">
    <source>
        <dbReference type="RuleBase" id="RU003932"/>
    </source>
</evidence>
<dbReference type="Pfam" id="PF02212">
    <property type="entry name" value="GED"/>
    <property type="match status" value="1"/>
</dbReference>
<dbReference type="GO" id="GO:0016020">
    <property type="term" value="C:membrane"/>
    <property type="evidence" value="ECO:0007669"/>
    <property type="project" value="TreeGrafter"/>
</dbReference>
<feature type="region of interest" description="Disordered" evidence="4">
    <location>
        <begin position="665"/>
        <end position="747"/>
    </location>
</feature>
<dbReference type="PROSITE" id="PS51388">
    <property type="entry name" value="GED"/>
    <property type="match status" value="1"/>
</dbReference>
<feature type="domain" description="Dynamin-type G" evidence="6">
    <location>
        <begin position="48"/>
        <end position="321"/>
    </location>
</feature>
<dbReference type="SUPFAM" id="SSF52540">
    <property type="entry name" value="P-loop containing nucleoside triphosphate hydrolases"/>
    <property type="match status" value="1"/>
</dbReference>
<keyword evidence="1 3" id="KW-0547">Nucleotide-binding</keyword>
<dbReference type="InterPro" id="IPR045063">
    <property type="entry name" value="Dynamin_N"/>
</dbReference>
<keyword evidence="2 3" id="KW-0342">GTP-binding</keyword>
<dbReference type="InterPro" id="IPR003130">
    <property type="entry name" value="GED"/>
</dbReference>
<keyword evidence="8" id="KW-1185">Reference proteome</keyword>
<dbReference type="GO" id="GO:0003924">
    <property type="term" value="F:GTPase activity"/>
    <property type="evidence" value="ECO:0007669"/>
    <property type="project" value="InterPro"/>
</dbReference>
<dbReference type="InterPro" id="IPR027417">
    <property type="entry name" value="P-loop_NTPase"/>
</dbReference>
<evidence type="ECO:0000256" key="2">
    <source>
        <dbReference type="ARBA" id="ARBA00023134"/>
    </source>
</evidence>
<dbReference type="PANTHER" id="PTHR11566:SF233">
    <property type="entry name" value="CHROMOSOME UNDETERMINED SCAFFOLD_59, WHOLE GENOME SHOTGUN SEQUENCE"/>
    <property type="match status" value="1"/>
</dbReference>
<dbReference type="InterPro" id="IPR022812">
    <property type="entry name" value="Dynamin"/>
</dbReference>
<dbReference type="InterPro" id="IPR019762">
    <property type="entry name" value="Dynamin_GTPase_CS"/>
</dbReference>
<dbReference type="PRINTS" id="PR00195">
    <property type="entry name" value="DYNAMIN"/>
</dbReference>
<dbReference type="InterPro" id="IPR001401">
    <property type="entry name" value="Dynamin_GTPase"/>
</dbReference>
<accession>A0AAD1YAE9</accession>
<comment type="caution">
    <text evidence="7">The sequence shown here is derived from an EMBL/GenBank/DDBJ whole genome shotgun (WGS) entry which is preliminary data.</text>
</comment>
<dbReference type="CDD" id="cd08771">
    <property type="entry name" value="DLP_1"/>
    <property type="match status" value="1"/>
</dbReference>
<proteinExistence type="inferred from homology"/>
<dbReference type="PANTHER" id="PTHR11566">
    <property type="entry name" value="DYNAMIN"/>
    <property type="match status" value="1"/>
</dbReference>
<evidence type="ECO:0000256" key="1">
    <source>
        <dbReference type="ARBA" id="ARBA00022741"/>
    </source>
</evidence>
<dbReference type="InterPro" id="IPR000375">
    <property type="entry name" value="Dynamin_stalk"/>
</dbReference>
<evidence type="ECO:0000313" key="8">
    <source>
        <dbReference type="Proteomes" id="UP001295684"/>
    </source>
</evidence>
<dbReference type="Gene3D" id="1.20.120.1240">
    <property type="entry name" value="Dynamin, middle domain"/>
    <property type="match status" value="1"/>
</dbReference>
<gene>
    <name evidence="7" type="ORF">ECRASSUSDP1_LOCUS29258</name>
</gene>
<feature type="compositionally biased region" description="Basic and acidic residues" evidence="4">
    <location>
        <begin position="686"/>
        <end position="699"/>
    </location>
</feature>
<evidence type="ECO:0008006" key="9">
    <source>
        <dbReference type="Google" id="ProtNLM"/>
    </source>
</evidence>
<protein>
    <recommendedName>
        <fullName evidence="9">Dynamin-like protein</fullName>
    </recommendedName>
</protein>
<dbReference type="Proteomes" id="UP001295684">
    <property type="component" value="Unassembled WGS sequence"/>
</dbReference>
<dbReference type="GO" id="GO:0005737">
    <property type="term" value="C:cytoplasm"/>
    <property type="evidence" value="ECO:0007669"/>
    <property type="project" value="TreeGrafter"/>
</dbReference>
<evidence type="ECO:0000313" key="7">
    <source>
        <dbReference type="EMBL" id="CAI2387624.1"/>
    </source>
</evidence>
<organism evidence="7 8">
    <name type="scientific">Euplotes crassus</name>
    <dbReference type="NCBI Taxonomy" id="5936"/>
    <lineage>
        <taxon>Eukaryota</taxon>
        <taxon>Sar</taxon>
        <taxon>Alveolata</taxon>
        <taxon>Ciliophora</taxon>
        <taxon>Intramacronucleata</taxon>
        <taxon>Spirotrichea</taxon>
        <taxon>Hypotrichia</taxon>
        <taxon>Euplotida</taxon>
        <taxon>Euplotidae</taxon>
        <taxon>Moneuplotes</taxon>
    </lineage>
</organism>
<sequence length="747" mass="84406">MYDEEESKYTRVRGAVKIEEEKGGYLYVQLRKFINVIDELRDVGLQEHISLPRIAVLGQQSSGKSSVLENIVGIDMLPRGAGLCTRRPLEMRLNHLYEDDAKPWAKFDEVPGEKFTDFSKVRDTIEKLTDKVAGTNKNIVDEPIVVYVYSPTCPDLTLVDLPGLTRIPLAGSNQPDNIYEVTKKMALKYVEDPRTIILCVIPANADMTTSDALQLSREIDPKGIRTVGVITKIDIMDHGTNARRMLMGQEVPLRLGYVGVKNRNQQSIIDKQSVKAALKEEREFFENHPIYSSINSNLLGTDVLTQKCTKIMFTHIKSHLPDIMREIKEKMGQINGRLKDLGPPMPSSSKEKAHLLYNMVTEFCNLFKSVIGGKYDSRRDRTQSKEIYGGARIKMLLENVYREYTGKYQATKDLTDLDIEKAIIMHEGDSLPGFPSVDVFVYLITPELKKLQDPALDLLAECHLYIEQLAEEIAQKIFSRFPAVVNDIMEIVSKVLMENRDKTGKVVEAIIESEEGYLFTNDREYMEKCTDIVPADDQDGKEGAPRKASRNQSYVNEIRKRLDMYFKIIVRGIRDSVPKAIGFFLVNGIQEHIQYELYAEVNKNETMAETLGEPPEVTAERRTLNTSLDTMKNALKVLQRDPEITATLDYDDDLSRDIKESLKEAKLQKEKASTPSPHPRGGAPHRGGDMRSQHSDSSRLDMSNMSMASDNSQNRRGPPNVGQPQRPGPNHMQNSGAPQRRPAQGPI</sequence>
<feature type="domain" description="GED" evidence="5">
    <location>
        <begin position="555"/>
        <end position="646"/>
    </location>
</feature>